<evidence type="ECO:0000256" key="4">
    <source>
        <dbReference type="ARBA" id="ARBA00023125"/>
    </source>
</evidence>
<evidence type="ECO:0000313" key="7">
    <source>
        <dbReference type="EMBL" id="AKZ62117.1"/>
    </source>
</evidence>
<gene>
    <name evidence="7" type="ORF">F506_05055</name>
</gene>
<dbReference type="SMART" id="SM00347">
    <property type="entry name" value="HTH_MARR"/>
    <property type="match status" value="1"/>
</dbReference>
<dbReference type="RefSeq" id="WP_053195616.1">
    <property type="nucleotide sequence ID" value="NZ_CP011409.1"/>
</dbReference>
<dbReference type="Gene3D" id="1.10.10.10">
    <property type="entry name" value="Winged helix-like DNA-binding domain superfamily/Winged helix DNA-binding domain"/>
    <property type="match status" value="1"/>
</dbReference>
<name>A0ABM5UY22_9BURK</name>
<keyword evidence="2" id="KW-0963">Cytoplasm</keyword>
<dbReference type="Pfam" id="PF22381">
    <property type="entry name" value="Staph_reg_Sar_Rot"/>
    <property type="match status" value="1"/>
</dbReference>
<reference evidence="8" key="1">
    <citation type="journal article" date="2015" name="Genome Announc.">
        <title>Complete Genome Sequence of Herbaspirillum hiltneri N3 (DSM 17495), Isolated from Surface-Sterilized Wheat Roots.</title>
        <authorList>
            <person name="Guizelini D."/>
            <person name="Saizaki P.M."/>
            <person name="Coimbra N.A."/>
            <person name="Weiss V.A."/>
            <person name="Faoro H."/>
            <person name="Sfeir M.Z."/>
            <person name="Baura V.A."/>
            <person name="Monteiro R.A."/>
            <person name="Chubatsu L.S."/>
            <person name="Souza E.M."/>
            <person name="Cruz L.M."/>
            <person name="Pedrosa F.O."/>
            <person name="Raittz R.T."/>
            <person name="Marchaukoski J.N."/>
            <person name="Steffens M.B."/>
        </authorList>
    </citation>
    <scope>NUCLEOTIDE SEQUENCE [LARGE SCALE GENOMIC DNA]</scope>
    <source>
        <strain evidence="8">N3</strain>
    </source>
</reference>
<comment type="subcellular location">
    <subcellularLocation>
        <location evidence="1">Cytoplasm</location>
    </subcellularLocation>
</comment>
<dbReference type="InterPro" id="IPR000835">
    <property type="entry name" value="HTH_MarR-typ"/>
</dbReference>
<dbReference type="InterPro" id="IPR036388">
    <property type="entry name" value="WH-like_DNA-bd_sf"/>
</dbReference>
<dbReference type="PANTHER" id="PTHR33164">
    <property type="entry name" value="TRANSCRIPTIONAL REGULATOR, MARR FAMILY"/>
    <property type="match status" value="1"/>
</dbReference>
<evidence type="ECO:0000259" key="6">
    <source>
        <dbReference type="PROSITE" id="PS50995"/>
    </source>
</evidence>
<dbReference type="InterPro" id="IPR055166">
    <property type="entry name" value="Transc_reg_Sar_Rot_HTH"/>
</dbReference>
<dbReference type="Proteomes" id="UP000063429">
    <property type="component" value="Chromosome"/>
</dbReference>
<protein>
    <submittedName>
        <fullName evidence="7">MarR family transcriptional regulator</fullName>
    </submittedName>
</protein>
<accession>A0ABM5UY22</accession>
<dbReference type="SUPFAM" id="SSF46785">
    <property type="entry name" value="Winged helix' DNA-binding domain"/>
    <property type="match status" value="1"/>
</dbReference>
<evidence type="ECO:0000256" key="3">
    <source>
        <dbReference type="ARBA" id="ARBA00023015"/>
    </source>
</evidence>
<dbReference type="PRINTS" id="PR00598">
    <property type="entry name" value="HTHMARR"/>
</dbReference>
<keyword evidence="5" id="KW-0804">Transcription</keyword>
<evidence type="ECO:0000256" key="2">
    <source>
        <dbReference type="ARBA" id="ARBA00022490"/>
    </source>
</evidence>
<dbReference type="InterPro" id="IPR039422">
    <property type="entry name" value="MarR/SlyA-like"/>
</dbReference>
<evidence type="ECO:0000256" key="1">
    <source>
        <dbReference type="ARBA" id="ARBA00004496"/>
    </source>
</evidence>
<dbReference type="EMBL" id="CP011409">
    <property type="protein sequence ID" value="AKZ62117.1"/>
    <property type="molecule type" value="Genomic_DNA"/>
</dbReference>
<dbReference type="PROSITE" id="PS50995">
    <property type="entry name" value="HTH_MARR_2"/>
    <property type="match status" value="1"/>
</dbReference>
<keyword evidence="4" id="KW-0238">DNA-binding</keyword>
<organism evidence="7 8">
    <name type="scientific">Herbaspirillum hiltneri N3</name>
    <dbReference type="NCBI Taxonomy" id="1262470"/>
    <lineage>
        <taxon>Bacteria</taxon>
        <taxon>Pseudomonadati</taxon>
        <taxon>Pseudomonadota</taxon>
        <taxon>Betaproteobacteria</taxon>
        <taxon>Burkholderiales</taxon>
        <taxon>Oxalobacteraceae</taxon>
        <taxon>Herbaspirillum</taxon>
    </lineage>
</organism>
<proteinExistence type="predicted"/>
<keyword evidence="8" id="KW-1185">Reference proteome</keyword>
<evidence type="ECO:0000256" key="5">
    <source>
        <dbReference type="ARBA" id="ARBA00023163"/>
    </source>
</evidence>
<sequence>MSRISRTAKPSSLQSSAPKLSDFLCFAIYSANLAFGKAYKPILDELGLTYTQYIAVIALWEEDNQTVSGLGEKLFLESNTLTPILKKLEAMGYLSRRRDAGDERQVRVGLTEAGRRLREKALDINLVDACGLGEEEFVKVQNAVATLRDNLIKATRARG</sequence>
<dbReference type="PANTHER" id="PTHR33164:SF5">
    <property type="entry name" value="ORGANIC HYDROPEROXIDE RESISTANCE TRANSCRIPTIONAL REGULATOR"/>
    <property type="match status" value="1"/>
</dbReference>
<feature type="domain" description="HTH marR-type" evidence="6">
    <location>
        <begin position="21"/>
        <end position="149"/>
    </location>
</feature>
<evidence type="ECO:0000313" key="8">
    <source>
        <dbReference type="Proteomes" id="UP000063429"/>
    </source>
</evidence>
<keyword evidence="3" id="KW-0805">Transcription regulation</keyword>
<dbReference type="InterPro" id="IPR036390">
    <property type="entry name" value="WH_DNA-bd_sf"/>
</dbReference>